<dbReference type="Pfam" id="PF01476">
    <property type="entry name" value="LysM"/>
    <property type="match status" value="5"/>
</dbReference>
<feature type="domain" description="LysM" evidence="1">
    <location>
        <begin position="67"/>
        <end position="111"/>
    </location>
</feature>
<dbReference type="RefSeq" id="WP_154443111.1">
    <property type="nucleotide sequence ID" value="NZ_VUNQ01000092.1"/>
</dbReference>
<dbReference type="PANTHER" id="PTHR33734">
    <property type="entry name" value="LYSM DOMAIN-CONTAINING GPI-ANCHORED PROTEIN 2"/>
    <property type="match status" value="1"/>
</dbReference>
<dbReference type="Gene3D" id="3.10.350.10">
    <property type="entry name" value="LysM domain"/>
    <property type="match status" value="5"/>
</dbReference>
<gene>
    <name evidence="2" type="ORF">FYJ83_19045</name>
</gene>
<feature type="non-terminal residue" evidence="2">
    <location>
        <position position="1"/>
    </location>
</feature>
<feature type="domain" description="LysM" evidence="1">
    <location>
        <begin position="237"/>
        <end position="287"/>
    </location>
</feature>
<keyword evidence="3" id="KW-1185">Reference proteome</keyword>
<dbReference type="AlphaFoldDB" id="A0A6N7Y523"/>
<feature type="domain" description="LysM" evidence="1">
    <location>
        <begin position="178"/>
        <end position="222"/>
    </location>
</feature>
<evidence type="ECO:0000313" key="3">
    <source>
        <dbReference type="Proteomes" id="UP000469523"/>
    </source>
</evidence>
<accession>A0A6N7Y523</accession>
<dbReference type="InterPro" id="IPR036779">
    <property type="entry name" value="LysM_dom_sf"/>
</dbReference>
<dbReference type="InterPro" id="IPR018392">
    <property type="entry name" value="LysM"/>
</dbReference>
<dbReference type="CDD" id="cd00118">
    <property type="entry name" value="LysM"/>
    <property type="match status" value="4"/>
</dbReference>
<reference evidence="2 3" key="1">
    <citation type="submission" date="2019-09" db="EMBL/GenBank/DDBJ databases">
        <title>In-depth cultivation of the pig gut microbiome towards novel bacterial diversity and tailored functional studies.</title>
        <authorList>
            <person name="Wylensek D."/>
            <person name="Hitch T.C.A."/>
            <person name="Clavel T."/>
        </authorList>
    </citation>
    <scope>NUCLEOTIDE SEQUENCE [LARGE SCALE GENOMIC DNA]</scope>
    <source>
        <strain evidence="2 3">WCA3-693-APC-4?</strain>
    </source>
</reference>
<sequence>RQCPTGSFPYTIKSGDTLYKLAITYNTTVEAIMAINPGINPNNLQIGQVICIPQGTTPPKQCPIGSFAYTIKSGDTLYNLAITYNTTVEAIMAINPGINPNNLQIGQVICIPMGSPVPPCNGVYYTVRPGDTLYSIAMMFNVSLQALMAANPGVDPNNLQVGQLICVPKTEIPCPGGVIHTVTAGETAVDIMLRYNISLTTLADANPNVDLNNLRVGQELCIMPHQEMGCPCPPKYKQYKIDQCDVPTTGSIIAALAQKFNTTVAELLIANPTMSPGDFVVGKIICVPGM</sequence>
<feature type="domain" description="LysM" evidence="1">
    <location>
        <begin position="8"/>
        <end position="52"/>
    </location>
</feature>
<evidence type="ECO:0000313" key="2">
    <source>
        <dbReference type="EMBL" id="MSU03558.1"/>
    </source>
</evidence>
<protein>
    <submittedName>
        <fullName evidence="2">LysM peptidoglycan-binding domain-containing protein</fullName>
    </submittedName>
</protein>
<comment type="caution">
    <text evidence="2">The sequence shown here is derived from an EMBL/GenBank/DDBJ whole genome shotgun (WGS) entry which is preliminary data.</text>
</comment>
<feature type="domain" description="LysM" evidence="1">
    <location>
        <begin position="123"/>
        <end position="167"/>
    </location>
</feature>
<dbReference type="SMART" id="SM00257">
    <property type="entry name" value="LysM"/>
    <property type="match status" value="5"/>
</dbReference>
<name>A0A6N7Y523_9FIRM</name>
<proteinExistence type="predicted"/>
<dbReference type="PANTHER" id="PTHR33734:SF22">
    <property type="entry name" value="MEMBRANE-BOUND LYTIC MUREIN TRANSGLYCOSYLASE D"/>
    <property type="match status" value="1"/>
</dbReference>
<organism evidence="2 3">
    <name type="scientific">Tissierella pigra</name>
    <dbReference type="NCBI Taxonomy" id="2607614"/>
    <lineage>
        <taxon>Bacteria</taxon>
        <taxon>Bacillati</taxon>
        <taxon>Bacillota</taxon>
        <taxon>Tissierellia</taxon>
        <taxon>Tissierellales</taxon>
        <taxon>Tissierellaceae</taxon>
        <taxon>Tissierella</taxon>
    </lineage>
</organism>
<dbReference type="Proteomes" id="UP000469523">
    <property type="component" value="Unassembled WGS sequence"/>
</dbReference>
<dbReference type="EMBL" id="VUNQ01000092">
    <property type="protein sequence ID" value="MSU03558.1"/>
    <property type="molecule type" value="Genomic_DNA"/>
</dbReference>
<evidence type="ECO:0000259" key="1">
    <source>
        <dbReference type="PROSITE" id="PS51782"/>
    </source>
</evidence>
<dbReference type="SUPFAM" id="SSF54106">
    <property type="entry name" value="LysM domain"/>
    <property type="match status" value="4"/>
</dbReference>
<dbReference type="PROSITE" id="PS51782">
    <property type="entry name" value="LYSM"/>
    <property type="match status" value="5"/>
</dbReference>
<dbReference type="GO" id="GO:0008932">
    <property type="term" value="F:lytic endotransglycosylase activity"/>
    <property type="evidence" value="ECO:0007669"/>
    <property type="project" value="TreeGrafter"/>
</dbReference>